<evidence type="ECO:0000256" key="4">
    <source>
        <dbReference type="ARBA" id="ARBA00022729"/>
    </source>
</evidence>
<sequence length="335" mass="37154">MRHLFLPLLLLFAQGCQPEPVESTASYTFVAPPHFPPPTYDFARNPITEEGFRLGKRLFEDLRLSRDGSVSCASCHQQAVAFADPQHRLSVGVEERVGLRNAPGLFNLAFTTEFMWDGGIAHLDFVTINAITAPFEMDESLENVVHKLRADASYRTAFARAFGEDTITSGLMLQALSQYQALLVSDRSKYDDVVLGRNGAAFTAEELRGEAIFKLRCASCHAGPLFTDGTYRNNGLDGAGEQDLGRSLITETEEDRGKFRVPTLRNVGRTAPYMHDGRFSTLVEVLEHYRTGVITSPTLDPALENGITLSAQEVADVLAFLETLTDWPFLQDPRF</sequence>
<dbReference type="Pfam" id="PF00034">
    <property type="entry name" value="Cytochrom_C"/>
    <property type="match status" value="1"/>
</dbReference>
<feature type="binding site" description="axial binding residue" evidence="9">
    <location>
        <position position="221"/>
    </location>
    <ligand>
        <name>heme c</name>
        <dbReference type="ChEBI" id="CHEBI:61717"/>
        <label>2</label>
    </ligand>
    <ligandPart>
        <name>Fe</name>
        <dbReference type="ChEBI" id="CHEBI:18248"/>
    </ligandPart>
</feature>
<name>A0A923PPW0_9BACT</name>
<comment type="cofactor">
    <cofactor evidence="8">
        <name>heme</name>
        <dbReference type="ChEBI" id="CHEBI:30413"/>
    </cofactor>
    <text evidence="8">Binds 2 heme groups.</text>
</comment>
<evidence type="ECO:0000259" key="10">
    <source>
        <dbReference type="PROSITE" id="PS51007"/>
    </source>
</evidence>
<feature type="domain" description="Cytochrome c" evidence="10">
    <location>
        <begin position="204"/>
        <end position="325"/>
    </location>
</feature>
<evidence type="ECO:0000256" key="6">
    <source>
        <dbReference type="ARBA" id="ARBA00023002"/>
    </source>
</evidence>
<organism evidence="11 12">
    <name type="scientific">Neolewinella lacunae</name>
    <dbReference type="NCBI Taxonomy" id="1517758"/>
    <lineage>
        <taxon>Bacteria</taxon>
        <taxon>Pseudomonadati</taxon>
        <taxon>Bacteroidota</taxon>
        <taxon>Saprospiria</taxon>
        <taxon>Saprospirales</taxon>
        <taxon>Lewinellaceae</taxon>
        <taxon>Neolewinella</taxon>
    </lineage>
</organism>
<dbReference type="InterPro" id="IPR051395">
    <property type="entry name" value="Cytochrome_c_Peroxidase/MauG"/>
</dbReference>
<comment type="PTM">
    <text evidence="8">Binds 2 heme groups per subunit.</text>
</comment>
<dbReference type="GO" id="GO:0004130">
    <property type="term" value="F:cytochrome-c peroxidase activity"/>
    <property type="evidence" value="ECO:0007669"/>
    <property type="project" value="TreeGrafter"/>
</dbReference>
<keyword evidence="6" id="KW-0560">Oxidoreductase</keyword>
<feature type="binding site" description="covalent" evidence="8">
    <location>
        <position position="75"/>
    </location>
    <ligand>
        <name>heme c</name>
        <dbReference type="ChEBI" id="CHEBI:61717"/>
        <label>1</label>
    </ligand>
</feature>
<dbReference type="PROSITE" id="PS51007">
    <property type="entry name" value="CYTC"/>
    <property type="match status" value="1"/>
</dbReference>
<keyword evidence="5" id="KW-0574">Periplasm</keyword>
<dbReference type="PROSITE" id="PS51257">
    <property type="entry name" value="PROKAR_LIPOPROTEIN"/>
    <property type="match status" value="1"/>
</dbReference>
<feature type="binding site" description="covalent" evidence="8">
    <location>
        <position position="72"/>
    </location>
    <ligand>
        <name>heme c</name>
        <dbReference type="ChEBI" id="CHEBI:61717"/>
        <label>1</label>
    </ligand>
</feature>
<evidence type="ECO:0000256" key="3">
    <source>
        <dbReference type="ARBA" id="ARBA00022723"/>
    </source>
</evidence>
<dbReference type="InterPro" id="IPR004852">
    <property type="entry name" value="Di-haem_cyt_c_peroxidsae"/>
</dbReference>
<dbReference type="SUPFAM" id="SSF46626">
    <property type="entry name" value="Cytochrome c"/>
    <property type="match status" value="2"/>
</dbReference>
<comment type="subcellular location">
    <subcellularLocation>
        <location evidence="1">Periplasm</location>
    </subcellularLocation>
</comment>
<keyword evidence="2 8" id="KW-0349">Heme</keyword>
<dbReference type="GO" id="GO:0009055">
    <property type="term" value="F:electron transfer activity"/>
    <property type="evidence" value="ECO:0007669"/>
    <property type="project" value="InterPro"/>
</dbReference>
<dbReference type="PANTHER" id="PTHR30600:SF10">
    <property type="entry name" value="BLL6722 PROTEIN"/>
    <property type="match status" value="1"/>
</dbReference>
<dbReference type="InterPro" id="IPR026259">
    <property type="entry name" value="MauG/Cytc_peroxidase"/>
</dbReference>
<proteinExistence type="predicted"/>
<dbReference type="GO" id="GO:0042597">
    <property type="term" value="C:periplasmic space"/>
    <property type="evidence" value="ECO:0007669"/>
    <property type="project" value="UniProtKB-SubCell"/>
</dbReference>
<dbReference type="InterPro" id="IPR009056">
    <property type="entry name" value="Cyt_c-like_dom"/>
</dbReference>
<evidence type="ECO:0000256" key="7">
    <source>
        <dbReference type="ARBA" id="ARBA00023004"/>
    </source>
</evidence>
<evidence type="ECO:0000256" key="5">
    <source>
        <dbReference type="ARBA" id="ARBA00022764"/>
    </source>
</evidence>
<dbReference type="Gene3D" id="1.10.760.10">
    <property type="entry name" value="Cytochrome c-like domain"/>
    <property type="match status" value="2"/>
</dbReference>
<evidence type="ECO:0000313" key="12">
    <source>
        <dbReference type="Proteomes" id="UP000650081"/>
    </source>
</evidence>
<protein>
    <submittedName>
        <fullName evidence="11">C-type cytochrome</fullName>
    </submittedName>
</protein>
<evidence type="ECO:0000256" key="1">
    <source>
        <dbReference type="ARBA" id="ARBA00004418"/>
    </source>
</evidence>
<evidence type="ECO:0000256" key="9">
    <source>
        <dbReference type="PIRSR" id="PIRSR000294-2"/>
    </source>
</evidence>
<dbReference type="RefSeq" id="WP_187466608.1">
    <property type="nucleotide sequence ID" value="NZ_JACSIT010000100.1"/>
</dbReference>
<feature type="binding site" description="covalent" evidence="8">
    <location>
        <position position="217"/>
    </location>
    <ligand>
        <name>heme c</name>
        <dbReference type="ChEBI" id="CHEBI:61717"/>
        <label>2</label>
    </ligand>
</feature>
<accession>A0A923PPW0</accession>
<reference evidence="11" key="1">
    <citation type="submission" date="2020-08" db="EMBL/GenBank/DDBJ databases">
        <title>Lewinella bacteria from marine environments.</title>
        <authorList>
            <person name="Zhong Y."/>
        </authorList>
    </citation>
    <scope>NUCLEOTIDE SEQUENCE</scope>
    <source>
        <strain evidence="11">KCTC 42187</strain>
    </source>
</reference>
<dbReference type="Proteomes" id="UP000650081">
    <property type="component" value="Unassembled WGS sequence"/>
</dbReference>
<dbReference type="InterPro" id="IPR036909">
    <property type="entry name" value="Cyt_c-like_dom_sf"/>
</dbReference>
<dbReference type="GO" id="GO:0020037">
    <property type="term" value="F:heme binding"/>
    <property type="evidence" value="ECO:0007669"/>
    <property type="project" value="InterPro"/>
</dbReference>
<keyword evidence="3 9" id="KW-0479">Metal-binding</keyword>
<keyword evidence="12" id="KW-1185">Reference proteome</keyword>
<dbReference type="PANTHER" id="PTHR30600">
    <property type="entry name" value="CYTOCHROME C PEROXIDASE-RELATED"/>
    <property type="match status" value="1"/>
</dbReference>
<evidence type="ECO:0000313" key="11">
    <source>
        <dbReference type="EMBL" id="MBC6994537.1"/>
    </source>
</evidence>
<feature type="binding site" description="axial binding residue" evidence="9">
    <location>
        <position position="76"/>
    </location>
    <ligand>
        <name>heme c</name>
        <dbReference type="ChEBI" id="CHEBI:61717"/>
        <label>1</label>
    </ligand>
    <ligandPart>
        <name>Fe</name>
        <dbReference type="ChEBI" id="CHEBI:18248"/>
    </ligandPart>
</feature>
<dbReference type="AlphaFoldDB" id="A0A923PPW0"/>
<dbReference type="GO" id="GO:0046872">
    <property type="term" value="F:metal ion binding"/>
    <property type="evidence" value="ECO:0007669"/>
    <property type="project" value="UniProtKB-KW"/>
</dbReference>
<evidence type="ECO:0000256" key="2">
    <source>
        <dbReference type="ARBA" id="ARBA00022617"/>
    </source>
</evidence>
<feature type="binding site" description="covalent" evidence="8">
    <location>
        <position position="220"/>
    </location>
    <ligand>
        <name>heme c</name>
        <dbReference type="ChEBI" id="CHEBI:61717"/>
        <label>2</label>
    </ligand>
</feature>
<keyword evidence="4" id="KW-0732">Signal</keyword>
<gene>
    <name evidence="11" type="ORF">H9S92_10195</name>
</gene>
<dbReference type="EMBL" id="JACSIT010000100">
    <property type="protein sequence ID" value="MBC6994537.1"/>
    <property type="molecule type" value="Genomic_DNA"/>
</dbReference>
<dbReference type="PIRSF" id="PIRSF000294">
    <property type="entry name" value="Cytochrome-c_peroxidase"/>
    <property type="match status" value="1"/>
</dbReference>
<comment type="caution">
    <text evidence="11">The sequence shown here is derived from an EMBL/GenBank/DDBJ whole genome shotgun (WGS) entry which is preliminary data.</text>
</comment>
<evidence type="ECO:0000256" key="8">
    <source>
        <dbReference type="PIRSR" id="PIRSR000294-1"/>
    </source>
</evidence>
<keyword evidence="7 9" id="KW-0408">Iron</keyword>
<dbReference type="Pfam" id="PF03150">
    <property type="entry name" value="CCP_MauG"/>
    <property type="match status" value="1"/>
</dbReference>